<reference evidence="1" key="1">
    <citation type="submission" date="2025-08" db="UniProtKB">
        <authorList>
            <consortium name="Ensembl"/>
        </authorList>
    </citation>
    <scope>IDENTIFICATION</scope>
</reference>
<name>A0A8C3KJW2_9CHAR</name>
<keyword evidence="2" id="KW-1185">Reference proteome</keyword>
<accession>A0A8C3KJW2</accession>
<evidence type="ECO:0000313" key="1">
    <source>
        <dbReference type="Ensembl" id="ENSCPGP00000025052.1"/>
    </source>
</evidence>
<dbReference type="Proteomes" id="UP000694419">
    <property type="component" value="Unplaced"/>
</dbReference>
<dbReference type="Ensembl" id="ENSCPGT00000027370.1">
    <property type="protein sequence ID" value="ENSCPGP00000025052.1"/>
    <property type="gene ID" value="ENSCPGG00000017250.1"/>
</dbReference>
<reference evidence="1" key="2">
    <citation type="submission" date="2025-09" db="UniProtKB">
        <authorList>
            <consortium name="Ensembl"/>
        </authorList>
    </citation>
    <scope>IDENTIFICATION</scope>
</reference>
<organism evidence="1 2">
    <name type="scientific">Calidris pygmaea</name>
    <name type="common">Spoon-billed sandpiper</name>
    <dbReference type="NCBI Taxonomy" id="425635"/>
    <lineage>
        <taxon>Eukaryota</taxon>
        <taxon>Metazoa</taxon>
        <taxon>Chordata</taxon>
        <taxon>Craniata</taxon>
        <taxon>Vertebrata</taxon>
        <taxon>Euteleostomi</taxon>
        <taxon>Archelosauria</taxon>
        <taxon>Archosauria</taxon>
        <taxon>Dinosauria</taxon>
        <taxon>Saurischia</taxon>
        <taxon>Theropoda</taxon>
        <taxon>Coelurosauria</taxon>
        <taxon>Aves</taxon>
        <taxon>Neognathae</taxon>
        <taxon>Neoaves</taxon>
        <taxon>Charadriiformes</taxon>
        <taxon>Scolopacidae</taxon>
        <taxon>Calidris</taxon>
    </lineage>
</organism>
<dbReference type="AlphaFoldDB" id="A0A8C3KJW2"/>
<sequence>TAASVATDFLSLPWYNTDEYRPPVWKSYCKYLNRCMPNRVGWDSICLLKKV</sequence>
<proteinExistence type="predicted"/>
<protein>
    <submittedName>
        <fullName evidence="1">Uncharacterized protein</fullName>
    </submittedName>
</protein>
<evidence type="ECO:0000313" key="2">
    <source>
        <dbReference type="Proteomes" id="UP000694419"/>
    </source>
</evidence>